<gene>
    <name evidence="1" type="ORF">UFOPK1684_00297</name>
</gene>
<sequence length="153" mass="15878">MLAVIPSTQLTRRVRQPLVSHTTDCRMDAAMIGSKALSCNCPPSAAAVTVASAPMMAKATWLTASGITGFTLPGIIDEPACRAGKLISPKPAWGPLDSRRRSLQILESFTAARLSVPESVIKTPASLVASMRSGAVRISSPVSSAKCARTASG</sequence>
<reference evidence="1" key="1">
    <citation type="submission" date="2020-05" db="EMBL/GenBank/DDBJ databases">
        <authorList>
            <person name="Chiriac C."/>
            <person name="Salcher M."/>
            <person name="Ghai R."/>
            <person name="Kavagutti S V."/>
        </authorList>
    </citation>
    <scope>NUCLEOTIDE SEQUENCE</scope>
</reference>
<evidence type="ECO:0000313" key="1">
    <source>
        <dbReference type="EMBL" id="CAB4563940.1"/>
    </source>
</evidence>
<accession>A0A6J6DIW3</accession>
<protein>
    <submittedName>
        <fullName evidence="1">Unannotated protein</fullName>
    </submittedName>
</protein>
<proteinExistence type="predicted"/>
<dbReference type="AlphaFoldDB" id="A0A6J6DIW3"/>
<dbReference type="EMBL" id="CAEZTM010000008">
    <property type="protein sequence ID" value="CAB4563940.1"/>
    <property type="molecule type" value="Genomic_DNA"/>
</dbReference>
<name>A0A6J6DIW3_9ZZZZ</name>
<organism evidence="1">
    <name type="scientific">freshwater metagenome</name>
    <dbReference type="NCBI Taxonomy" id="449393"/>
    <lineage>
        <taxon>unclassified sequences</taxon>
        <taxon>metagenomes</taxon>
        <taxon>ecological metagenomes</taxon>
    </lineage>
</organism>